<feature type="region of interest" description="Disordered" evidence="2">
    <location>
        <begin position="244"/>
        <end position="263"/>
    </location>
</feature>
<gene>
    <name evidence="3" type="ORF">D8674_003748</name>
</gene>
<dbReference type="OrthoDB" id="10625233at2759"/>
<evidence type="ECO:0000256" key="2">
    <source>
        <dbReference type="SAM" id="MobiDB-lite"/>
    </source>
</evidence>
<dbReference type="Proteomes" id="UP000327157">
    <property type="component" value="Chromosome 10"/>
</dbReference>
<protein>
    <submittedName>
        <fullName evidence="3">S ribonuclease</fullName>
    </submittedName>
</protein>
<name>A0A5N5FIL6_9ROSA</name>
<evidence type="ECO:0000313" key="4">
    <source>
        <dbReference type="Proteomes" id="UP000327157"/>
    </source>
</evidence>
<evidence type="ECO:0000256" key="1">
    <source>
        <dbReference type="SAM" id="Coils"/>
    </source>
</evidence>
<evidence type="ECO:0000313" key="3">
    <source>
        <dbReference type="EMBL" id="KAB2602743.1"/>
    </source>
</evidence>
<proteinExistence type="predicted"/>
<feature type="coiled-coil region" evidence="1">
    <location>
        <begin position="341"/>
        <end position="368"/>
    </location>
</feature>
<dbReference type="AlphaFoldDB" id="A0A5N5FIL6"/>
<keyword evidence="4" id="KW-1185">Reference proteome</keyword>
<reference evidence="3 4" key="3">
    <citation type="submission" date="2019-11" db="EMBL/GenBank/DDBJ databases">
        <title>A de novo genome assembly of a pear dwarfing rootstock.</title>
        <authorList>
            <person name="Wang F."/>
            <person name="Wang J."/>
            <person name="Li S."/>
            <person name="Zhang Y."/>
            <person name="Fang M."/>
            <person name="Ma L."/>
            <person name="Zhao Y."/>
            <person name="Jiang S."/>
        </authorList>
    </citation>
    <scope>NUCLEOTIDE SEQUENCE [LARGE SCALE GENOMIC DNA]</scope>
    <source>
        <strain evidence="3">S2</strain>
        <tissue evidence="3">Leaf</tissue>
    </source>
</reference>
<comment type="caution">
    <text evidence="3">The sequence shown here is derived from an EMBL/GenBank/DDBJ whole genome shotgun (WGS) entry which is preliminary data.</text>
</comment>
<sequence length="605" mass="67052">MSSSDCKSDEYPSPLYRQGGSSSKVGYFKAVHVKINSDELFRNFFEVYKHAIPSGVRVKRVKDDSGHELYGEGFTFPMLRLFHEVIYSMKCTPAQCSPNAIHAMVGFSNLSSKGDHEWAKDTLEVSRDPLHWDKYGLPLKEEIKQIKDDALARPITVVKPAANDGGKKRYSSLACEPSAEKKPMTSFAARGSSFAAKKLVVDLTSPKRAKKTIEPKLAQRKASRLSRAKSGSAFKRLAVMKSGKEDSATQVAPGPRSTESEAEEFPEVCALLKADLLEDVDPCTKFVDSVGKAVIRSDSFTKRPTYSRRSFLIATMHKTLILTVECIRVNQDVVKCANEVEVALVAQLRSTTENIEKLESELVVLKGSNVYAPTCLQLDIAQQEVTHLDVRLSATQAILEAAEKEVSRVSPVVKYLERVNSELRSACFAKDEELIFIHAEVFRLKKVTSKLESKEMDLQGALSTSENLKKELDELQGAHARLVKENVQLKNEKVGHEVALASCQADFYKVRYVDHLQGKPSNYEFSEKNFKSFSIFPVDLLDFSFKAAFDRAAESQLMEALAAGSDAAAEGVVVEEPVVVQVANETNGLVGCFSETVDHLSPLRF</sequence>
<accession>A0A5N5FIL6</accession>
<reference evidence="3 4" key="1">
    <citation type="submission" date="2019-09" db="EMBL/GenBank/DDBJ databases">
        <authorList>
            <person name="Ou C."/>
        </authorList>
    </citation>
    <scope>NUCLEOTIDE SEQUENCE [LARGE SCALE GENOMIC DNA]</scope>
    <source>
        <strain evidence="3">S2</strain>
        <tissue evidence="3">Leaf</tissue>
    </source>
</reference>
<reference evidence="4" key="2">
    <citation type="submission" date="2019-10" db="EMBL/GenBank/DDBJ databases">
        <title>A de novo genome assembly of a pear dwarfing rootstock.</title>
        <authorList>
            <person name="Wang F."/>
            <person name="Wang J."/>
            <person name="Li S."/>
            <person name="Zhang Y."/>
            <person name="Fang M."/>
            <person name="Ma L."/>
            <person name="Zhao Y."/>
            <person name="Jiang S."/>
        </authorList>
    </citation>
    <scope>NUCLEOTIDE SEQUENCE [LARGE SCALE GENOMIC DNA]</scope>
</reference>
<keyword evidence="1" id="KW-0175">Coiled coil</keyword>
<dbReference type="EMBL" id="SMOL01000695">
    <property type="protein sequence ID" value="KAB2602743.1"/>
    <property type="molecule type" value="Genomic_DNA"/>
</dbReference>
<feature type="coiled-coil region" evidence="1">
    <location>
        <begin position="451"/>
        <end position="492"/>
    </location>
</feature>
<organism evidence="3 4">
    <name type="scientific">Pyrus ussuriensis x Pyrus communis</name>
    <dbReference type="NCBI Taxonomy" id="2448454"/>
    <lineage>
        <taxon>Eukaryota</taxon>
        <taxon>Viridiplantae</taxon>
        <taxon>Streptophyta</taxon>
        <taxon>Embryophyta</taxon>
        <taxon>Tracheophyta</taxon>
        <taxon>Spermatophyta</taxon>
        <taxon>Magnoliopsida</taxon>
        <taxon>eudicotyledons</taxon>
        <taxon>Gunneridae</taxon>
        <taxon>Pentapetalae</taxon>
        <taxon>rosids</taxon>
        <taxon>fabids</taxon>
        <taxon>Rosales</taxon>
        <taxon>Rosaceae</taxon>
        <taxon>Amygdaloideae</taxon>
        <taxon>Maleae</taxon>
        <taxon>Pyrus</taxon>
    </lineage>
</organism>